<keyword evidence="6" id="KW-0067">ATP-binding</keyword>
<keyword evidence="5" id="KW-0611">Plant defense</keyword>
<dbReference type="Proteomes" id="UP001187471">
    <property type="component" value="Unassembled WGS sequence"/>
</dbReference>
<comment type="caution">
    <text evidence="12">The sequence shown here is derived from an EMBL/GenBank/DDBJ whole genome shotgun (WGS) entry which is preliminary data.</text>
</comment>
<name>A0AA88SEN0_9ASTE</name>
<dbReference type="Gene3D" id="1.10.10.10">
    <property type="entry name" value="Winged helix-like DNA-binding domain superfamily/Winged helix DNA-binding domain"/>
    <property type="match status" value="1"/>
</dbReference>
<reference evidence="12" key="1">
    <citation type="submission" date="2022-12" db="EMBL/GenBank/DDBJ databases">
        <title>Draft genome assemblies for two species of Escallonia (Escalloniales).</title>
        <authorList>
            <person name="Chanderbali A."/>
            <person name="Dervinis C."/>
            <person name="Anghel I."/>
            <person name="Soltis D."/>
            <person name="Soltis P."/>
            <person name="Zapata F."/>
        </authorList>
    </citation>
    <scope>NUCLEOTIDE SEQUENCE</scope>
    <source>
        <strain evidence="12">UCBG92.1500</strain>
        <tissue evidence="12">Leaf</tissue>
    </source>
</reference>
<evidence type="ECO:0000256" key="1">
    <source>
        <dbReference type="ARBA" id="ARBA00008894"/>
    </source>
</evidence>
<dbReference type="InterPro" id="IPR002182">
    <property type="entry name" value="NB-ARC"/>
</dbReference>
<dbReference type="Gene3D" id="1.10.8.430">
    <property type="entry name" value="Helical domain of apoptotic protease-activating factors"/>
    <property type="match status" value="1"/>
</dbReference>
<proteinExistence type="inferred from homology"/>
<feature type="domain" description="Disease resistance N-terminal" evidence="9">
    <location>
        <begin position="6"/>
        <end position="92"/>
    </location>
</feature>
<evidence type="ECO:0000256" key="3">
    <source>
        <dbReference type="ARBA" id="ARBA00022737"/>
    </source>
</evidence>
<dbReference type="PANTHER" id="PTHR23155">
    <property type="entry name" value="DISEASE RESISTANCE PROTEIN RP"/>
    <property type="match status" value="1"/>
</dbReference>
<dbReference type="InterPro" id="IPR027417">
    <property type="entry name" value="P-loop_NTPase"/>
</dbReference>
<dbReference type="SUPFAM" id="SSF52540">
    <property type="entry name" value="P-loop containing nucleoside triphosphate hydrolases"/>
    <property type="match status" value="1"/>
</dbReference>
<feature type="domain" description="Disease resistance protein winged helix" evidence="10">
    <location>
        <begin position="503"/>
        <end position="572"/>
    </location>
</feature>
<dbReference type="InterPro" id="IPR042197">
    <property type="entry name" value="Apaf_helical"/>
</dbReference>
<feature type="domain" description="Disease resistance R13L4/SHOC-2-like LRR" evidence="11">
    <location>
        <begin position="651"/>
        <end position="963"/>
    </location>
</feature>
<feature type="region of interest" description="Disordered" evidence="7">
    <location>
        <begin position="210"/>
        <end position="233"/>
    </location>
</feature>
<accession>A0AA88SEN0</accession>
<dbReference type="InterPro" id="IPR055414">
    <property type="entry name" value="LRR_R13L4/SHOC2-like"/>
</dbReference>
<dbReference type="GO" id="GO:0098542">
    <property type="term" value="P:defense response to other organism"/>
    <property type="evidence" value="ECO:0007669"/>
    <property type="project" value="TreeGrafter"/>
</dbReference>
<dbReference type="Pfam" id="PF23559">
    <property type="entry name" value="WHD_DRP"/>
    <property type="match status" value="1"/>
</dbReference>
<organism evidence="12 13">
    <name type="scientific">Escallonia rubra</name>
    <dbReference type="NCBI Taxonomy" id="112253"/>
    <lineage>
        <taxon>Eukaryota</taxon>
        <taxon>Viridiplantae</taxon>
        <taxon>Streptophyta</taxon>
        <taxon>Embryophyta</taxon>
        <taxon>Tracheophyta</taxon>
        <taxon>Spermatophyta</taxon>
        <taxon>Magnoliopsida</taxon>
        <taxon>eudicotyledons</taxon>
        <taxon>Gunneridae</taxon>
        <taxon>Pentapetalae</taxon>
        <taxon>asterids</taxon>
        <taxon>campanulids</taxon>
        <taxon>Escalloniales</taxon>
        <taxon>Escalloniaceae</taxon>
        <taxon>Escallonia</taxon>
    </lineage>
</organism>
<gene>
    <name evidence="12" type="ORF">RJ640_020707</name>
</gene>
<keyword evidence="4" id="KW-0547">Nucleotide-binding</keyword>
<evidence type="ECO:0000259" key="10">
    <source>
        <dbReference type="Pfam" id="PF23559"/>
    </source>
</evidence>
<keyword evidence="2" id="KW-0433">Leucine-rich repeat</keyword>
<evidence type="ECO:0000256" key="6">
    <source>
        <dbReference type="ARBA" id="ARBA00022840"/>
    </source>
</evidence>
<sequence length="990" mass="113704">MAIEAVVSVVIEKLTHMLKEEPVTLNKLIVDQLEVIRKELEKMRGFLIYAEDKKETNEAVTEWAQKYLDVLYKVEDEIEKFALRVARQRKRLGFLMNHALFFNNLNACRKLRRKMKRIRTTIKKLNDGKPDQVQDASVRSIVSLSSKADEPSQDYQRSISVNGVNFAEDQEQEKETTSDTAFSGPEFDQFPLEMNAMHIHTSSVPTLQTMTNGTAPQSRGAPPNFRSRTKSSCFGERQRQARLMYSYSYDEELGIFGFGEDVNTLVDRLLAQGDHIVPIVGVEGSGKTTLARAIYGKRNVKHFFERRAWFSMSEEYTKRDIWLSLLKQLGCLKDQDALMSDEVLKNRLSEHFNEKRSLVVLDNVRTCNVWEELRDAFADTRNDSKVIFTTRDIGVFKYANPHVLERLSADDSWDMFLKKANWEETSPLSNADGLKVEILRVCNGIPLNIVLLGGLLSTKDVNSYREWPKKLLTQANWRTLDILLLCYNDLPVHQKLCLLYLVLFPKEFDISVRRLLRLLLAEGFVKHSPPKFPEDVVEEYFVDLVNRNMIQLSKNRSDGSPKKCRLLGVLHDYLLPKAQHISLFHLHRSGDVAVKGPFGVRRMIEYGDIRSFQCDPSELRHLRSYLSFNFPKKDTPAKEVGKFLSNIIANGFGLLRVLDLERVHKPSLPDNLGVLYQLRYLGLRWTFLDSLPPSVGDLPYLETLDVKHTYITSLPSSIWKLKHLRHLNLNYGTRVDVPMQSHVPLTLLTLWGLFVDHDSLVKDGLSRLRDLRELGLTFHLTSSDAAVLVNWIANLTALQSLRLRSKDEAGRPSRINLKSFSSLEKLSHLNLLGDLEKLPDLHEFPQNIKVLTLSVSMLKDDPMPTLGQLSSLTVLRLLANSYQGEKLLCRGFLKLRVLKLWMLKELKDWDVEQGAMPNLKELNIRCCDRLKSIPHSLFRTLDELILTNMPEVITADVQNRKSKHTSLKLNKWDFTPLPVGSYFIYRDTAA</sequence>
<comment type="similarity">
    <text evidence="1">Belongs to the disease resistance NB-LRR family.</text>
</comment>
<dbReference type="Gene3D" id="3.40.50.300">
    <property type="entry name" value="P-loop containing nucleotide triphosphate hydrolases"/>
    <property type="match status" value="1"/>
</dbReference>
<dbReference type="Pfam" id="PF00931">
    <property type="entry name" value="NB-ARC"/>
    <property type="match status" value="1"/>
</dbReference>
<dbReference type="Gene3D" id="1.20.5.4130">
    <property type="match status" value="1"/>
</dbReference>
<evidence type="ECO:0000313" key="13">
    <source>
        <dbReference type="Proteomes" id="UP001187471"/>
    </source>
</evidence>
<evidence type="ECO:0000256" key="4">
    <source>
        <dbReference type="ARBA" id="ARBA00022741"/>
    </source>
</evidence>
<dbReference type="Pfam" id="PF18052">
    <property type="entry name" value="Rx_N"/>
    <property type="match status" value="1"/>
</dbReference>
<dbReference type="InterPro" id="IPR044974">
    <property type="entry name" value="Disease_R_plants"/>
</dbReference>
<dbReference type="CDD" id="cd14798">
    <property type="entry name" value="RX-CC_like"/>
    <property type="match status" value="1"/>
</dbReference>
<evidence type="ECO:0000256" key="7">
    <source>
        <dbReference type="SAM" id="MobiDB-lite"/>
    </source>
</evidence>
<dbReference type="Gene3D" id="3.80.10.10">
    <property type="entry name" value="Ribonuclease Inhibitor"/>
    <property type="match status" value="2"/>
</dbReference>
<evidence type="ECO:0000259" key="11">
    <source>
        <dbReference type="Pfam" id="PF23598"/>
    </source>
</evidence>
<dbReference type="GO" id="GO:0043531">
    <property type="term" value="F:ADP binding"/>
    <property type="evidence" value="ECO:0007669"/>
    <property type="project" value="InterPro"/>
</dbReference>
<dbReference type="SUPFAM" id="SSF52058">
    <property type="entry name" value="L domain-like"/>
    <property type="match status" value="1"/>
</dbReference>
<dbReference type="InterPro" id="IPR036388">
    <property type="entry name" value="WH-like_DNA-bd_sf"/>
</dbReference>
<evidence type="ECO:0000256" key="5">
    <source>
        <dbReference type="ARBA" id="ARBA00022821"/>
    </source>
</evidence>
<dbReference type="InterPro" id="IPR038005">
    <property type="entry name" value="RX-like_CC"/>
</dbReference>
<keyword evidence="13" id="KW-1185">Reference proteome</keyword>
<dbReference type="EMBL" id="JAVXUO010000908">
    <property type="protein sequence ID" value="KAK2988225.1"/>
    <property type="molecule type" value="Genomic_DNA"/>
</dbReference>
<keyword evidence="3" id="KW-0677">Repeat</keyword>
<evidence type="ECO:0000259" key="8">
    <source>
        <dbReference type="Pfam" id="PF00931"/>
    </source>
</evidence>
<dbReference type="Pfam" id="PF23598">
    <property type="entry name" value="LRR_14"/>
    <property type="match status" value="1"/>
</dbReference>
<dbReference type="AlphaFoldDB" id="A0AA88SEN0"/>
<evidence type="ECO:0000256" key="2">
    <source>
        <dbReference type="ARBA" id="ARBA00022614"/>
    </source>
</evidence>
<dbReference type="InterPro" id="IPR032675">
    <property type="entry name" value="LRR_dom_sf"/>
</dbReference>
<evidence type="ECO:0000313" key="12">
    <source>
        <dbReference type="EMBL" id="KAK2988225.1"/>
    </source>
</evidence>
<dbReference type="InterPro" id="IPR041118">
    <property type="entry name" value="Rx_N"/>
</dbReference>
<protein>
    <submittedName>
        <fullName evidence="12">Uncharacterized protein</fullName>
    </submittedName>
</protein>
<dbReference type="PANTHER" id="PTHR23155:SF955">
    <property type="entry name" value="AAA+ ATPASE DOMAIN-CONTAINING PROTEIN"/>
    <property type="match status" value="1"/>
</dbReference>
<dbReference type="PRINTS" id="PR00364">
    <property type="entry name" value="DISEASERSIST"/>
</dbReference>
<dbReference type="GO" id="GO:0005524">
    <property type="term" value="F:ATP binding"/>
    <property type="evidence" value="ECO:0007669"/>
    <property type="project" value="UniProtKB-KW"/>
</dbReference>
<feature type="domain" description="NB-ARC" evidence="8">
    <location>
        <begin position="261"/>
        <end position="422"/>
    </location>
</feature>
<evidence type="ECO:0000259" key="9">
    <source>
        <dbReference type="Pfam" id="PF18052"/>
    </source>
</evidence>
<dbReference type="InterPro" id="IPR058922">
    <property type="entry name" value="WHD_DRP"/>
</dbReference>